<protein>
    <submittedName>
        <fullName evidence="2">Uncharacterized protein</fullName>
    </submittedName>
</protein>
<keyword evidence="1" id="KW-0812">Transmembrane</keyword>
<feature type="transmembrane region" description="Helical" evidence="1">
    <location>
        <begin position="67"/>
        <end position="83"/>
    </location>
</feature>
<gene>
    <name evidence="2" type="ORF">OEG82_10355</name>
</gene>
<evidence type="ECO:0000256" key="1">
    <source>
        <dbReference type="SAM" id="Phobius"/>
    </source>
</evidence>
<name>A0ABT3YEX3_9HYPH</name>
<keyword evidence="1" id="KW-1133">Transmembrane helix</keyword>
<dbReference type="RefSeq" id="WP_267612375.1">
    <property type="nucleotide sequence ID" value="NZ_JAOVZQ010000001.1"/>
</dbReference>
<dbReference type="Proteomes" id="UP001081283">
    <property type="component" value="Unassembled WGS sequence"/>
</dbReference>
<evidence type="ECO:0000313" key="3">
    <source>
        <dbReference type="Proteomes" id="UP001081283"/>
    </source>
</evidence>
<keyword evidence="1" id="KW-0472">Membrane</keyword>
<organism evidence="2 3">
    <name type="scientific">Hoeflea ulvae</name>
    <dbReference type="NCBI Taxonomy" id="2983764"/>
    <lineage>
        <taxon>Bacteria</taxon>
        <taxon>Pseudomonadati</taxon>
        <taxon>Pseudomonadota</taxon>
        <taxon>Alphaproteobacteria</taxon>
        <taxon>Hyphomicrobiales</taxon>
        <taxon>Rhizobiaceae</taxon>
        <taxon>Hoeflea</taxon>
    </lineage>
</organism>
<evidence type="ECO:0000313" key="2">
    <source>
        <dbReference type="EMBL" id="MCY0094423.1"/>
    </source>
</evidence>
<feature type="transmembrane region" description="Helical" evidence="1">
    <location>
        <begin position="7"/>
        <end position="28"/>
    </location>
</feature>
<keyword evidence="3" id="KW-1185">Reference proteome</keyword>
<feature type="transmembrane region" description="Helical" evidence="1">
    <location>
        <begin position="40"/>
        <end position="60"/>
    </location>
</feature>
<comment type="caution">
    <text evidence="2">The sequence shown here is derived from an EMBL/GenBank/DDBJ whole genome shotgun (WGS) entry which is preliminary data.</text>
</comment>
<feature type="transmembrane region" description="Helical" evidence="1">
    <location>
        <begin position="95"/>
        <end position="115"/>
    </location>
</feature>
<reference evidence="2" key="1">
    <citation type="submission" date="2022-10" db="EMBL/GenBank/DDBJ databases">
        <title>Hoeflea sp. J2-29, isolated from marine algae.</title>
        <authorList>
            <person name="Kristyanto S."/>
            <person name="Kim J.M."/>
            <person name="Jeon C.O."/>
        </authorList>
    </citation>
    <scope>NUCLEOTIDE SEQUENCE</scope>
    <source>
        <strain evidence="2">J2-29</strain>
    </source>
</reference>
<dbReference type="EMBL" id="JAOVZQ010000001">
    <property type="protein sequence ID" value="MCY0094423.1"/>
    <property type="molecule type" value="Genomic_DNA"/>
</dbReference>
<sequence length="130" mass="12993">MQDQNRTSISALSALIILQLVMLSALYAGVPPHPPQATPLFGIAPFLGASLSAAAAAILLGGCSSRAGCLFSLLAALMALISFGPQKYADAQFGLIWPAVIGGQLACLALFGAAVSHFRGPANSGSGGPA</sequence>
<accession>A0ABT3YEX3</accession>
<proteinExistence type="predicted"/>